<dbReference type="InterPro" id="IPR036388">
    <property type="entry name" value="WH-like_DNA-bd_sf"/>
</dbReference>
<sequence>MERAIEELLDARTGSICPSDAARTVDPDDWRPLMDEAREAAARLAAAGSVEVTQGGEVVDPGTVRGPIRIRRPPAAGAS</sequence>
<reference evidence="2 3" key="1">
    <citation type="journal article" date="2019" name="Int. J. Syst. Evol. Microbiol.">
        <title>The Global Catalogue of Microorganisms (GCM) 10K type strain sequencing project: providing services to taxonomists for standard genome sequencing and annotation.</title>
        <authorList>
            <consortium name="The Broad Institute Genomics Platform"/>
            <consortium name="The Broad Institute Genome Sequencing Center for Infectious Disease"/>
            <person name="Wu L."/>
            <person name="Ma J."/>
        </authorList>
    </citation>
    <scope>NUCLEOTIDE SEQUENCE [LARGE SCALE GENOMIC DNA]</scope>
    <source>
        <strain evidence="2 3">JCM 16009</strain>
    </source>
</reference>
<organism evidence="2 3">
    <name type="scientific">Pseudonocardia ailaonensis</name>
    <dbReference type="NCBI Taxonomy" id="367279"/>
    <lineage>
        <taxon>Bacteria</taxon>
        <taxon>Bacillati</taxon>
        <taxon>Actinomycetota</taxon>
        <taxon>Actinomycetes</taxon>
        <taxon>Pseudonocardiales</taxon>
        <taxon>Pseudonocardiaceae</taxon>
        <taxon>Pseudonocardia</taxon>
    </lineage>
</organism>
<keyword evidence="3" id="KW-1185">Reference proteome</keyword>
<dbReference type="EMBL" id="BAAAQK010000012">
    <property type="protein sequence ID" value="GAA1856898.1"/>
    <property type="molecule type" value="Genomic_DNA"/>
</dbReference>
<feature type="region of interest" description="Disordered" evidence="1">
    <location>
        <begin position="56"/>
        <end position="79"/>
    </location>
</feature>
<dbReference type="Gene3D" id="1.10.10.10">
    <property type="entry name" value="Winged helix-like DNA-binding domain superfamily/Winged helix DNA-binding domain"/>
    <property type="match status" value="1"/>
</dbReference>
<gene>
    <name evidence="2" type="ORF">GCM10009836_41460</name>
</gene>
<protein>
    <recommendedName>
        <fullName evidence="4">S-adenosylmethionine tRNA ribosyltransferase</fullName>
    </recommendedName>
</protein>
<dbReference type="InterPro" id="IPR021660">
    <property type="entry name" value="DUF3253"/>
</dbReference>
<evidence type="ECO:0008006" key="4">
    <source>
        <dbReference type="Google" id="ProtNLM"/>
    </source>
</evidence>
<proteinExistence type="predicted"/>
<dbReference type="InterPro" id="IPR036390">
    <property type="entry name" value="WH_DNA-bd_sf"/>
</dbReference>
<accession>A0ABN2NAF7</accession>
<name>A0ABN2NAF7_9PSEU</name>
<evidence type="ECO:0000313" key="3">
    <source>
        <dbReference type="Proteomes" id="UP001500449"/>
    </source>
</evidence>
<evidence type="ECO:0000313" key="2">
    <source>
        <dbReference type="EMBL" id="GAA1856898.1"/>
    </source>
</evidence>
<dbReference type="Pfam" id="PF11625">
    <property type="entry name" value="DUF3253"/>
    <property type="match status" value="1"/>
</dbReference>
<dbReference type="Proteomes" id="UP001500449">
    <property type="component" value="Unassembled WGS sequence"/>
</dbReference>
<comment type="caution">
    <text evidence="2">The sequence shown here is derived from an EMBL/GenBank/DDBJ whole genome shotgun (WGS) entry which is preliminary data.</text>
</comment>
<dbReference type="SUPFAM" id="SSF46785">
    <property type="entry name" value="Winged helix' DNA-binding domain"/>
    <property type="match status" value="1"/>
</dbReference>
<evidence type="ECO:0000256" key="1">
    <source>
        <dbReference type="SAM" id="MobiDB-lite"/>
    </source>
</evidence>